<accession>A0A7J7R705</accession>
<organism evidence="2 3">
    <name type="scientific">Myotis myotis</name>
    <name type="common">Greater mouse-eared bat</name>
    <name type="synonym">Vespertilio myotis</name>
    <dbReference type="NCBI Taxonomy" id="51298"/>
    <lineage>
        <taxon>Eukaryota</taxon>
        <taxon>Metazoa</taxon>
        <taxon>Chordata</taxon>
        <taxon>Craniata</taxon>
        <taxon>Vertebrata</taxon>
        <taxon>Euteleostomi</taxon>
        <taxon>Mammalia</taxon>
        <taxon>Eutheria</taxon>
        <taxon>Laurasiatheria</taxon>
        <taxon>Chiroptera</taxon>
        <taxon>Yangochiroptera</taxon>
        <taxon>Vespertilionidae</taxon>
        <taxon>Myotis</taxon>
    </lineage>
</organism>
<sequence length="141" mass="15733">MCSEPGRSLSLSPEDRCDSSRPGAVKHSVEIVMDVLLMNPFGLCSQLFFLKYQLIFSVLVCPIRVSGGEKVTEFAHSQPLVLPHFLSMTQRSLAMANQFYVQSLLFSRDHLLLRQETSWARGALFSCLGFSFQMSAVSPVV</sequence>
<evidence type="ECO:0000313" key="3">
    <source>
        <dbReference type="Proteomes" id="UP000527355"/>
    </source>
</evidence>
<evidence type="ECO:0000256" key="1">
    <source>
        <dbReference type="SAM" id="MobiDB-lite"/>
    </source>
</evidence>
<proteinExistence type="predicted"/>
<feature type="region of interest" description="Disordered" evidence="1">
    <location>
        <begin position="1"/>
        <end position="22"/>
    </location>
</feature>
<gene>
    <name evidence="2" type="ORF">mMyoMyo1_010888</name>
</gene>
<evidence type="ECO:0000313" key="2">
    <source>
        <dbReference type="EMBL" id="KAF6271946.1"/>
    </source>
</evidence>
<dbReference type="AlphaFoldDB" id="A0A7J7R705"/>
<name>A0A7J7R705_MYOMY</name>
<comment type="caution">
    <text evidence="2">The sequence shown here is derived from an EMBL/GenBank/DDBJ whole genome shotgun (WGS) entry which is preliminary data.</text>
</comment>
<keyword evidence="3" id="KW-1185">Reference proteome</keyword>
<protein>
    <submittedName>
        <fullName evidence="2">Uncharacterized protein</fullName>
    </submittedName>
</protein>
<dbReference type="Proteomes" id="UP000527355">
    <property type="component" value="Unassembled WGS sequence"/>
</dbReference>
<reference evidence="2 3" key="1">
    <citation type="journal article" date="2020" name="Nature">
        <title>Six reference-quality genomes reveal evolution of bat adaptations.</title>
        <authorList>
            <person name="Jebb D."/>
            <person name="Huang Z."/>
            <person name="Pippel M."/>
            <person name="Hughes G.M."/>
            <person name="Lavrichenko K."/>
            <person name="Devanna P."/>
            <person name="Winkler S."/>
            <person name="Jermiin L.S."/>
            <person name="Skirmuntt E.C."/>
            <person name="Katzourakis A."/>
            <person name="Burkitt-Gray L."/>
            <person name="Ray D.A."/>
            <person name="Sullivan K.A.M."/>
            <person name="Roscito J.G."/>
            <person name="Kirilenko B.M."/>
            <person name="Davalos L.M."/>
            <person name="Corthals A.P."/>
            <person name="Power M.L."/>
            <person name="Jones G."/>
            <person name="Ransome R.D."/>
            <person name="Dechmann D.K.N."/>
            <person name="Locatelli A.G."/>
            <person name="Puechmaille S.J."/>
            <person name="Fedrigo O."/>
            <person name="Jarvis E.D."/>
            <person name="Hiller M."/>
            <person name="Vernes S.C."/>
            <person name="Myers E.W."/>
            <person name="Teeling E.C."/>
        </authorList>
    </citation>
    <scope>NUCLEOTIDE SEQUENCE [LARGE SCALE GENOMIC DNA]</scope>
    <source>
        <strain evidence="2">MMyoMyo1</strain>
        <tissue evidence="2">Flight muscle</tissue>
    </source>
</reference>
<dbReference type="EMBL" id="JABWUV010000036">
    <property type="protein sequence ID" value="KAF6271946.1"/>
    <property type="molecule type" value="Genomic_DNA"/>
</dbReference>